<evidence type="ECO:0000256" key="2">
    <source>
        <dbReference type="ARBA" id="ARBA00022884"/>
    </source>
</evidence>
<dbReference type="InterPro" id="IPR040059">
    <property type="entry name" value="PUM3"/>
</dbReference>
<dbReference type="EMBL" id="CAIIXF020000001">
    <property type="protein sequence ID" value="CAH1774281.1"/>
    <property type="molecule type" value="Genomic_DNA"/>
</dbReference>
<evidence type="ECO:0000256" key="4">
    <source>
        <dbReference type="SAM" id="MobiDB-lite"/>
    </source>
</evidence>
<organism evidence="6 7">
    <name type="scientific">Owenia fusiformis</name>
    <name type="common">Polychaete worm</name>
    <dbReference type="NCBI Taxonomy" id="6347"/>
    <lineage>
        <taxon>Eukaryota</taxon>
        <taxon>Metazoa</taxon>
        <taxon>Spiralia</taxon>
        <taxon>Lophotrochozoa</taxon>
        <taxon>Annelida</taxon>
        <taxon>Polychaeta</taxon>
        <taxon>Sedentaria</taxon>
        <taxon>Canalipalpata</taxon>
        <taxon>Sabellida</taxon>
        <taxon>Oweniida</taxon>
        <taxon>Oweniidae</taxon>
        <taxon>Owenia</taxon>
    </lineage>
</organism>
<dbReference type="GO" id="GO:0003729">
    <property type="term" value="F:mRNA binding"/>
    <property type="evidence" value="ECO:0007669"/>
    <property type="project" value="TreeGrafter"/>
</dbReference>
<dbReference type="InterPro" id="IPR016024">
    <property type="entry name" value="ARM-type_fold"/>
</dbReference>
<dbReference type="GO" id="GO:0005730">
    <property type="term" value="C:nucleolus"/>
    <property type="evidence" value="ECO:0007669"/>
    <property type="project" value="TreeGrafter"/>
</dbReference>
<dbReference type="AlphaFoldDB" id="A0A8S4N1X3"/>
<dbReference type="PANTHER" id="PTHR13389:SF0">
    <property type="entry name" value="PUMILIO HOMOLOG 3"/>
    <property type="match status" value="1"/>
</dbReference>
<comment type="caution">
    <text evidence="6">The sequence shown here is derived from an EMBL/GenBank/DDBJ whole genome shotgun (WGS) entry which is preliminary data.</text>
</comment>
<evidence type="ECO:0000259" key="5">
    <source>
        <dbReference type="PROSITE" id="PS50303"/>
    </source>
</evidence>
<sequence>MESSKKSKKIGQATPKKMNISQRAEPEGNSVKKKNIPKIASNNKVSTPKMKKSKTPMKSKSPKSTLDSSFDETNMSKKKSKQNNKTKTSEKSKSNKSEVSKSSTKRKIETNESNGWEQAIEKARGQPDGGTFSAVNVKSDDAEESTWSPEKKKVKKSSVEEKKEKKPFKVALKHAAKKFKKTGKEESSKAGSGKEKGVKRKGGNADTSEEKKPKLEEMKKKDRKLVRRQQKDNFEVSQKAKKIWEQLRRHNTTSEKRAELSGELFKLVKGSANQMIFAHDTARVVQCLMKYGSVEHRNFVFEELKDDVVAMSKSKYSKFFVKKMLKHGTKAQRNHILKCFYGHVKKLIRHAEAAEVVEYGYNDWANAPQRAALVEEFYGPSFALFKTPEIKTLEQIMTSEPTKRETILSNMRDALSPLIDKNILAHSLVHRIFSEFFTYANPKMRTEMIENLRESVVHMLHTRDGARVTMQCIWHGTAKDRKVIIKSFKTHIEKIAKEEYGHLTLLAIFDVVDDTKLVSKAILEELIKSLNEVAADAYGRKVLLYLLSPRHPQHCHSDIVKVLQQGDSNASSKKDATVRRSELLDSVSKPLLQYIVDNARSLVLNNSTLVILSAILTHAKGDHSSALEAVAKIAAEPFKAGNLDENFHIIEHPAGHLTMKRLILNDKERIKEDNNVLFSTILMEQIGEGTLKSWSTCNRGCFTIISLLDVGNKDVNERIRLDLTAIRQSLTKLDFKGGQILLKKLQDL</sequence>
<dbReference type="Pfam" id="PF08144">
    <property type="entry name" value="CPL"/>
    <property type="match status" value="1"/>
</dbReference>
<dbReference type="SUPFAM" id="SSF48371">
    <property type="entry name" value="ARM repeat"/>
    <property type="match status" value="1"/>
</dbReference>
<feature type="compositionally biased region" description="Basic and acidic residues" evidence="4">
    <location>
        <begin position="87"/>
        <end position="99"/>
    </location>
</feature>
<evidence type="ECO:0000256" key="1">
    <source>
        <dbReference type="ARBA" id="ARBA00022737"/>
    </source>
</evidence>
<feature type="domain" description="PUM-HD" evidence="5">
    <location>
        <begin position="239"/>
        <end position="591"/>
    </location>
</feature>
<evidence type="ECO:0000313" key="7">
    <source>
        <dbReference type="Proteomes" id="UP000749559"/>
    </source>
</evidence>
<dbReference type="InterPro" id="IPR033133">
    <property type="entry name" value="PUM-HD"/>
</dbReference>
<dbReference type="GO" id="GO:0006417">
    <property type="term" value="P:regulation of translation"/>
    <property type="evidence" value="ECO:0007669"/>
    <property type="project" value="TreeGrafter"/>
</dbReference>
<dbReference type="OrthoDB" id="497380at2759"/>
<dbReference type="InterPro" id="IPR001313">
    <property type="entry name" value="Pumilio_RNA-bd_rpt"/>
</dbReference>
<evidence type="ECO:0000256" key="3">
    <source>
        <dbReference type="PROSITE-ProRule" id="PRU00317"/>
    </source>
</evidence>
<accession>A0A8S4N1X3</accession>
<keyword evidence="7" id="KW-1185">Reference proteome</keyword>
<dbReference type="Gene3D" id="1.25.10.10">
    <property type="entry name" value="Leucine-rich Repeat Variant"/>
    <property type="match status" value="2"/>
</dbReference>
<dbReference type="InterPro" id="IPR012959">
    <property type="entry name" value="CPL_dom"/>
</dbReference>
<feature type="compositionally biased region" description="Basic residues" evidence="4">
    <location>
        <begin position="165"/>
        <end position="181"/>
    </location>
</feature>
<feature type="region of interest" description="Disordered" evidence="4">
    <location>
        <begin position="1"/>
        <end position="232"/>
    </location>
</feature>
<evidence type="ECO:0000313" key="6">
    <source>
        <dbReference type="EMBL" id="CAH1774281.1"/>
    </source>
</evidence>
<gene>
    <name evidence="6" type="ORF">OFUS_LOCUS1775</name>
</gene>
<reference evidence="6" key="1">
    <citation type="submission" date="2022-03" db="EMBL/GenBank/DDBJ databases">
        <authorList>
            <person name="Martin C."/>
        </authorList>
    </citation>
    <scope>NUCLEOTIDE SEQUENCE</scope>
</reference>
<dbReference type="Proteomes" id="UP000749559">
    <property type="component" value="Unassembled WGS sequence"/>
</dbReference>
<feature type="compositionally biased region" description="Basic and acidic residues" evidence="4">
    <location>
        <begin position="208"/>
        <end position="220"/>
    </location>
</feature>
<dbReference type="SMART" id="SM00025">
    <property type="entry name" value="Pumilio"/>
    <property type="match status" value="5"/>
</dbReference>
<dbReference type="InterPro" id="IPR011989">
    <property type="entry name" value="ARM-like"/>
</dbReference>
<feature type="compositionally biased region" description="Basic and acidic residues" evidence="4">
    <location>
        <begin position="182"/>
        <end position="196"/>
    </location>
</feature>
<feature type="compositionally biased region" description="Basic residues" evidence="4">
    <location>
        <begin position="49"/>
        <end position="61"/>
    </location>
</feature>
<protein>
    <recommendedName>
        <fullName evidence="5">PUM-HD domain-containing protein</fullName>
    </recommendedName>
</protein>
<proteinExistence type="predicted"/>
<feature type="repeat" description="Pumilio" evidence="3">
    <location>
        <begin position="303"/>
        <end position="338"/>
    </location>
</feature>
<dbReference type="PANTHER" id="PTHR13389">
    <property type="entry name" value="PUMILIO HOMOLOG 3"/>
    <property type="match status" value="1"/>
</dbReference>
<keyword evidence="2" id="KW-0694">RNA-binding</keyword>
<dbReference type="PROSITE" id="PS50302">
    <property type="entry name" value="PUM"/>
    <property type="match status" value="1"/>
</dbReference>
<keyword evidence="1" id="KW-0677">Repeat</keyword>
<dbReference type="PROSITE" id="PS50303">
    <property type="entry name" value="PUM_HD"/>
    <property type="match status" value="1"/>
</dbReference>
<name>A0A8S4N1X3_OWEFU</name>